<dbReference type="InterPro" id="IPR016419">
    <property type="entry name" value="Prepilin_Pept-dep_B_prd"/>
</dbReference>
<dbReference type="RefSeq" id="WP_112714794.1">
    <property type="nucleotide sequence ID" value="NZ_LS483250.1"/>
</dbReference>
<dbReference type="OrthoDB" id="5296662at2"/>
<keyword evidence="1" id="KW-0812">Transmembrane</keyword>
<dbReference type="KEGG" id="mya:MORIYA_2119"/>
<name>A0A330LNM4_9GAMM</name>
<gene>
    <name evidence="2" type="ORF">MORIYA_2119</name>
</gene>
<sequence>MRPVKASLPLRVYSTGFVLIETMISLALVGVISVGIFSIFATHEVQNNRAEQYYLVQQEAQNLLIIMQRELARAGYKTNIAEVNPFIYNNDKIFNVNTRQDCITYRYDRNEDRIFSGENFGFRLYNGGIQLRKGSEVGCDGGLGWEMISDTASIEITLLKFTVVQQSYTSPQRMKGYVTIALSIRHRHLMDIELHFFRNTSARVFL</sequence>
<evidence type="ECO:0008006" key="4">
    <source>
        <dbReference type="Google" id="ProtNLM"/>
    </source>
</evidence>
<evidence type="ECO:0000313" key="2">
    <source>
        <dbReference type="EMBL" id="SQD78597.1"/>
    </source>
</evidence>
<evidence type="ECO:0000256" key="1">
    <source>
        <dbReference type="SAM" id="Phobius"/>
    </source>
</evidence>
<evidence type="ECO:0000313" key="3">
    <source>
        <dbReference type="Proteomes" id="UP000250163"/>
    </source>
</evidence>
<dbReference type="Proteomes" id="UP000250163">
    <property type="component" value="Chromosome MORIYA"/>
</dbReference>
<keyword evidence="3" id="KW-1185">Reference proteome</keyword>
<reference evidence="3" key="1">
    <citation type="submission" date="2018-05" db="EMBL/GenBank/DDBJ databases">
        <authorList>
            <person name="Cea G.-C."/>
            <person name="William W."/>
        </authorList>
    </citation>
    <scope>NUCLEOTIDE SEQUENCE [LARGE SCALE GENOMIC DNA]</scope>
    <source>
        <strain evidence="3">DB21MT 5</strain>
    </source>
</reference>
<feature type="transmembrane region" description="Helical" evidence="1">
    <location>
        <begin position="12"/>
        <end position="40"/>
    </location>
</feature>
<dbReference type="EMBL" id="LS483250">
    <property type="protein sequence ID" value="SQD78597.1"/>
    <property type="molecule type" value="Genomic_DNA"/>
</dbReference>
<accession>A0A330LNM4</accession>
<keyword evidence="1" id="KW-0472">Membrane</keyword>
<protein>
    <recommendedName>
        <fullName evidence="4">Prepilin-type N-terminal cleavage/methylation domain-containing protein</fullName>
    </recommendedName>
</protein>
<dbReference type="PIRSF" id="PIRSF004525">
    <property type="entry name" value="Pilin_peptidase-dep_B_prd"/>
    <property type="match status" value="1"/>
</dbReference>
<keyword evidence="1" id="KW-1133">Transmembrane helix</keyword>
<proteinExistence type="predicted"/>
<dbReference type="AlphaFoldDB" id="A0A330LNM4"/>
<organism evidence="2 3">
    <name type="scientific">Moritella yayanosii</name>
    <dbReference type="NCBI Taxonomy" id="69539"/>
    <lineage>
        <taxon>Bacteria</taxon>
        <taxon>Pseudomonadati</taxon>
        <taxon>Pseudomonadota</taxon>
        <taxon>Gammaproteobacteria</taxon>
        <taxon>Alteromonadales</taxon>
        <taxon>Moritellaceae</taxon>
        <taxon>Moritella</taxon>
    </lineage>
</organism>